<reference evidence="1" key="2">
    <citation type="submission" date="2020-11" db="EMBL/GenBank/DDBJ databases">
        <authorList>
            <person name="McCartney M.A."/>
            <person name="Auch B."/>
            <person name="Kono T."/>
            <person name="Mallez S."/>
            <person name="Becker A."/>
            <person name="Gohl D.M."/>
            <person name="Silverstein K.A.T."/>
            <person name="Koren S."/>
            <person name="Bechman K.B."/>
            <person name="Herman A."/>
            <person name="Abrahante J.E."/>
            <person name="Garbe J."/>
        </authorList>
    </citation>
    <scope>NUCLEOTIDE SEQUENCE</scope>
    <source>
        <strain evidence="1">Duluth1</strain>
        <tissue evidence="1">Whole animal</tissue>
    </source>
</reference>
<dbReference type="Proteomes" id="UP000828390">
    <property type="component" value="Unassembled WGS sequence"/>
</dbReference>
<keyword evidence="2" id="KW-1185">Reference proteome</keyword>
<accession>A0A9D4I8G1</accession>
<comment type="caution">
    <text evidence="1">The sequence shown here is derived from an EMBL/GenBank/DDBJ whole genome shotgun (WGS) entry which is preliminary data.</text>
</comment>
<organism evidence="1 2">
    <name type="scientific">Dreissena polymorpha</name>
    <name type="common">Zebra mussel</name>
    <name type="synonym">Mytilus polymorpha</name>
    <dbReference type="NCBI Taxonomy" id="45954"/>
    <lineage>
        <taxon>Eukaryota</taxon>
        <taxon>Metazoa</taxon>
        <taxon>Spiralia</taxon>
        <taxon>Lophotrochozoa</taxon>
        <taxon>Mollusca</taxon>
        <taxon>Bivalvia</taxon>
        <taxon>Autobranchia</taxon>
        <taxon>Heteroconchia</taxon>
        <taxon>Euheterodonta</taxon>
        <taxon>Imparidentia</taxon>
        <taxon>Neoheterodontei</taxon>
        <taxon>Myida</taxon>
        <taxon>Dreissenoidea</taxon>
        <taxon>Dreissenidae</taxon>
        <taxon>Dreissena</taxon>
    </lineage>
</organism>
<dbReference type="EMBL" id="JAIWYP010000010">
    <property type="protein sequence ID" value="KAH3752154.1"/>
    <property type="molecule type" value="Genomic_DNA"/>
</dbReference>
<reference evidence="1" key="1">
    <citation type="journal article" date="2019" name="bioRxiv">
        <title>The Genome of the Zebra Mussel, Dreissena polymorpha: A Resource for Invasive Species Research.</title>
        <authorList>
            <person name="McCartney M.A."/>
            <person name="Auch B."/>
            <person name="Kono T."/>
            <person name="Mallez S."/>
            <person name="Zhang Y."/>
            <person name="Obille A."/>
            <person name="Becker A."/>
            <person name="Abrahante J.E."/>
            <person name="Garbe J."/>
            <person name="Badalamenti J.P."/>
            <person name="Herman A."/>
            <person name="Mangelson H."/>
            <person name="Liachko I."/>
            <person name="Sullivan S."/>
            <person name="Sone E.D."/>
            <person name="Koren S."/>
            <person name="Silverstein K.A.T."/>
            <person name="Beckman K.B."/>
            <person name="Gohl D.M."/>
        </authorList>
    </citation>
    <scope>NUCLEOTIDE SEQUENCE</scope>
    <source>
        <strain evidence="1">Duluth1</strain>
        <tissue evidence="1">Whole animal</tissue>
    </source>
</reference>
<name>A0A9D4I8G1_DREPO</name>
<gene>
    <name evidence="1" type="ORF">DPMN_186766</name>
</gene>
<dbReference type="AlphaFoldDB" id="A0A9D4I8G1"/>
<sequence>MCSQTNSTGLDYPTRQTKVCGRGILRKSGRNIQTGIKFNQTTVLEGTAVLLLHRTTTIGLMYHVVASSSQPVNSCMYVW</sequence>
<proteinExistence type="predicted"/>
<evidence type="ECO:0000313" key="2">
    <source>
        <dbReference type="Proteomes" id="UP000828390"/>
    </source>
</evidence>
<protein>
    <submittedName>
        <fullName evidence="1">Uncharacterized protein</fullName>
    </submittedName>
</protein>
<evidence type="ECO:0000313" key="1">
    <source>
        <dbReference type="EMBL" id="KAH3752154.1"/>
    </source>
</evidence>